<name>A0ABW2UWC4_9BACI</name>
<reference evidence="2" key="1">
    <citation type="journal article" date="2019" name="Int. J. Syst. Evol. Microbiol.">
        <title>The Global Catalogue of Microorganisms (GCM) 10K type strain sequencing project: providing services to taxonomists for standard genome sequencing and annotation.</title>
        <authorList>
            <consortium name="The Broad Institute Genomics Platform"/>
            <consortium name="The Broad Institute Genome Sequencing Center for Infectious Disease"/>
            <person name="Wu L."/>
            <person name="Ma J."/>
        </authorList>
    </citation>
    <scope>NUCLEOTIDE SEQUENCE [LARGE SCALE GENOMIC DNA]</scope>
    <source>
        <strain evidence="2">JCM 30234</strain>
    </source>
</reference>
<dbReference type="RefSeq" id="WP_382358119.1">
    <property type="nucleotide sequence ID" value="NZ_JBHTGR010000007.1"/>
</dbReference>
<dbReference type="EMBL" id="JBHTGR010000007">
    <property type="protein sequence ID" value="MFC7746612.1"/>
    <property type="molecule type" value="Genomic_DNA"/>
</dbReference>
<evidence type="ECO:0000313" key="1">
    <source>
        <dbReference type="EMBL" id="MFC7746612.1"/>
    </source>
</evidence>
<dbReference type="Proteomes" id="UP001596620">
    <property type="component" value="Unassembled WGS sequence"/>
</dbReference>
<keyword evidence="2" id="KW-1185">Reference proteome</keyword>
<comment type="caution">
    <text evidence="1">The sequence shown here is derived from an EMBL/GenBank/DDBJ whole genome shotgun (WGS) entry which is preliminary data.</text>
</comment>
<accession>A0ABW2UWC4</accession>
<proteinExistence type="predicted"/>
<organism evidence="1 2">
    <name type="scientific">Lentibacillus kimchii</name>
    <dbReference type="NCBI Taxonomy" id="1542911"/>
    <lineage>
        <taxon>Bacteria</taxon>
        <taxon>Bacillati</taxon>
        <taxon>Bacillota</taxon>
        <taxon>Bacilli</taxon>
        <taxon>Bacillales</taxon>
        <taxon>Bacillaceae</taxon>
        <taxon>Lentibacillus</taxon>
    </lineage>
</organism>
<sequence length="108" mass="12116">MSHDIFGTNKAGEIIAYLRFTMGDIKSGSVYSLLDVDEYHAGVSGTGDAATFSEDQLAQALDQYRQYHFQYSGETNTIDDLQQTEVLKFFNNCFYAAKAEKTVQIFFG</sequence>
<protein>
    <submittedName>
        <fullName evidence="1">Uncharacterized protein</fullName>
    </submittedName>
</protein>
<gene>
    <name evidence="1" type="ORF">ACFQU8_05075</name>
</gene>
<evidence type="ECO:0000313" key="2">
    <source>
        <dbReference type="Proteomes" id="UP001596620"/>
    </source>
</evidence>